<evidence type="ECO:0000313" key="5">
    <source>
        <dbReference type="Proteomes" id="UP001500738"/>
    </source>
</evidence>
<dbReference type="Pfam" id="PF05036">
    <property type="entry name" value="SPOR"/>
    <property type="match status" value="1"/>
</dbReference>
<dbReference type="EMBL" id="BAAAFE010000007">
    <property type="protein sequence ID" value="GAA0864452.1"/>
    <property type="molecule type" value="Genomic_DNA"/>
</dbReference>
<feature type="chain" id="PRO_5046376880" description="SPOR domain-containing protein" evidence="2">
    <location>
        <begin position="26"/>
        <end position="384"/>
    </location>
</feature>
<protein>
    <recommendedName>
        <fullName evidence="3">SPOR domain-containing protein</fullName>
    </recommendedName>
</protein>
<dbReference type="Gene3D" id="3.30.70.1070">
    <property type="entry name" value="Sporulation related repeat"/>
    <property type="match status" value="1"/>
</dbReference>
<evidence type="ECO:0000259" key="3">
    <source>
        <dbReference type="PROSITE" id="PS51724"/>
    </source>
</evidence>
<keyword evidence="2" id="KW-0732">Signal</keyword>
<dbReference type="RefSeq" id="WP_215355359.1">
    <property type="nucleotide sequence ID" value="NZ_BAAAFE010000007.1"/>
</dbReference>
<dbReference type="Proteomes" id="UP001500738">
    <property type="component" value="Unassembled WGS sequence"/>
</dbReference>
<dbReference type="PROSITE" id="PS51724">
    <property type="entry name" value="SPOR"/>
    <property type="match status" value="1"/>
</dbReference>
<gene>
    <name evidence="4" type="ORF">GCM10009115_19070</name>
</gene>
<dbReference type="SMART" id="SM00671">
    <property type="entry name" value="SEL1"/>
    <property type="match status" value="2"/>
</dbReference>
<dbReference type="SUPFAM" id="SSF81901">
    <property type="entry name" value="HCP-like"/>
    <property type="match status" value="1"/>
</dbReference>
<feature type="region of interest" description="Disordered" evidence="1">
    <location>
        <begin position="198"/>
        <end position="226"/>
    </location>
</feature>
<dbReference type="InterPro" id="IPR052748">
    <property type="entry name" value="ISR_Activator"/>
</dbReference>
<dbReference type="Gene3D" id="1.25.40.10">
    <property type="entry name" value="Tetratricopeptide repeat domain"/>
    <property type="match status" value="1"/>
</dbReference>
<accession>A0ABP3XIF8</accession>
<dbReference type="Pfam" id="PF08238">
    <property type="entry name" value="Sel1"/>
    <property type="match status" value="2"/>
</dbReference>
<comment type="caution">
    <text evidence="4">The sequence shown here is derived from an EMBL/GenBank/DDBJ whole genome shotgun (WGS) entry which is preliminary data.</text>
</comment>
<proteinExistence type="predicted"/>
<reference evidence="5" key="1">
    <citation type="journal article" date="2019" name="Int. J. Syst. Evol. Microbiol.">
        <title>The Global Catalogue of Microorganisms (GCM) 10K type strain sequencing project: providing services to taxonomists for standard genome sequencing and annotation.</title>
        <authorList>
            <consortium name="The Broad Institute Genomics Platform"/>
            <consortium name="The Broad Institute Genome Sequencing Center for Infectious Disease"/>
            <person name="Wu L."/>
            <person name="Ma J."/>
        </authorList>
    </citation>
    <scope>NUCLEOTIDE SEQUENCE [LARGE SCALE GENOMIC DNA]</scope>
    <source>
        <strain evidence="5">JCM 15910</strain>
    </source>
</reference>
<feature type="signal peptide" evidence="2">
    <location>
        <begin position="1"/>
        <end position="25"/>
    </location>
</feature>
<keyword evidence="5" id="KW-1185">Reference proteome</keyword>
<dbReference type="SUPFAM" id="SSF110997">
    <property type="entry name" value="Sporulation related repeat"/>
    <property type="match status" value="1"/>
</dbReference>
<dbReference type="InterPro" id="IPR007730">
    <property type="entry name" value="SPOR-like_dom"/>
</dbReference>
<dbReference type="InterPro" id="IPR006597">
    <property type="entry name" value="Sel1-like"/>
</dbReference>
<evidence type="ECO:0000256" key="1">
    <source>
        <dbReference type="SAM" id="MobiDB-lite"/>
    </source>
</evidence>
<evidence type="ECO:0000256" key="2">
    <source>
        <dbReference type="SAM" id="SignalP"/>
    </source>
</evidence>
<dbReference type="PANTHER" id="PTHR45011:SF1">
    <property type="entry name" value="DAP3-BINDING CELL DEATH ENHANCER 1"/>
    <property type="match status" value="1"/>
</dbReference>
<evidence type="ECO:0000313" key="4">
    <source>
        <dbReference type="EMBL" id="GAA0864452.1"/>
    </source>
</evidence>
<name>A0ABP3XIF8_9SPHN</name>
<dbReference type="InterPro" id="IPR036680">
    <property type="entry name" value="SPOR-like_sf"/>
</dbReference>
<dbReference type="InterPro" id="IPR011990">
    <property type="entry name" value="TPR-like_helical_dom_sf"/>
</dbReference>
<organism evidence="4 5">
    <name type="scientific">Sphingopyxis soli</name>
    <dbReference type="NCBI Taxonomy" id="592051"/>
    <lineage>
        <taxon>Bacteria</taxon>
        <taxon>Pseudomonadati</taxon>
        <taxon>Pseudomonadota</taxon>
        <taxon>Alphaproteobacteria</taxon>
        <taxon>Sphingomonadales</taxon>
        <taxon>Sphingomonadaceae</taxon>
        <taxon>Sphingopyxis</taxon>
    </lineage>
</organism>
<sequence>MRALTAAIALPLAAAAAALAIPAFADVKDGVDAWQAGDYQKAVAEWRPLAVAGDADAQFNLGQAYKLGRGVPADLGQAESWYRRAAKQGHLQAEDNLGLILFTANKRDEAMPYIKASADRGEPRAQYVLGTAMFNGDYATKDWPRAYALTKRASDAGLTIASARLAQLDRLIPLEQRQAGLAMLPQIEKDEARTRLAAVSAAAPAPATPAPSPVKTASLPASTPGTSYTPPPVIAPTAKPAPAVSKPAPALSTPAAVAAANAANEATTAAAVARGEPVNIASTAPKAAPAAAKPALQAAKPVTVHNGASPWRAQFGAFGVEANARSLWTSLEKRFPAVAARQPSYVKAGTVTRLQAGGFASKSDAENLCATVRKGGQACMVVSK</sequence>
<dbReference type="PANTHER" id="PTHR45011">
    <property type="entry name" value="DAP3-BINDING CELL DEATH ENHANCER 1"/>
    <property type="match status" value="1"/>
</dbReference>
<feature type="domain" description="SPOR" evidence="3">
    <location>
        <begin position="305"/>
        <end position="384"/>
    </location>
</feature>